<name>A0A3B1E109_9ZZZZ</name>
<accession>A0A3B1E109</accession>
<keyword evidence="1" id="KW-0812">Transmembrane</keyword>
<organism evidence="2">
    <name type="scientific">hydrothermal vent metagenome</name>
    <dbReference type="NCBI Taxonomy" id="652676"/>
    <lineage>
        <taxon>unclassified sequences</taxon>
        <taxon>metagenomes</taxon>
        <taxon>ecological metagenomes</taxon>
    </lineage>
</organism>
<keyword evidence="1" id="KW-1133">Transmembrane helix</keyword>
<reference evidence="2" key="1">
    <citation type="submission" date="2018-06" db="EMBL/GenBank/DDBJ databases">
        <authorList>
            <person name="Zhirakovskaya E."/>
        </authorList>
    </citation>
    <scope>NUCLEOTIDE SEQUENCE</scope>
</reference>
<evidence type="ECO:0000313" key="2">
    <source>
        <dbReference type="EMBL" id="VAX41930.1"/>
    </source>
</evidence>
<evidence type="ECO:0000256" key="1">
    <source>
        <dbReference type="SAM" id="Phobius"/>
    </source>
</evidence>
<proteinExistence type="predicted"/>
<feature type="transmembrane region" description="Helical" evidence="1">
    <location>
        <begin position="12"/>
        <end position="35"/>
    </location>
</feature>
<dbReference type="AlphaFoldDB" id="A0A3B1E109"/>
<dbReference type="EMBL" id="UOGK01000613">
    <property type="protein sequence ID" value="VAX41930.1"/>
    <property type="molecule type" value="Genomic_DNA"/>
</dbReference>
<keyword evidence="1" id="KW-0472">Membrane</keyword>
<protein>
    <submittedName>
        <fullName evidence="2">Uncharacterized protein</fullName>
    </submittedName>
</protein>
<gene>
    <name evidence="2" type="ORF">MNBD_PLANCTO03-88</name>
</gene>
<sequence length="449" mass="49712">MKGVLGWIKSHLVIVICTIVIPTSLILGFIFSSGWNKEIREEQEKRASNAYSKIKSARVTYVIPSLLPGEEALTDSRPPNRVVTEFFKEQREERTRQASGVVDEVERFNRRDHELLEPELLPEPREPQKALSLKYSMLAQVAGDTQMGTESVYVGVFSRIGAGGPPDPVKLATSIQDLRDRQSERMLAESGTGSLTDEQQEELDALLRDRRIAEAQRRAKEISVYAGLESFDSQGFGDKTAVIPPISRTERESSVPPSLNEVFGWNFDYWVVSDVLAAIDAANTDAGGTRANVEHATVKRIERLSVEKLPVEVTTEPGAGSMDEFADEGVAAGAATDPSVSVTGRVSTEAFDVVRVKLTLIVDAQKLPRLFEAFAETNLMTVLDLDISEVDIWEDLRQGYYYGDGSVVRADVLLETIWLRDWTAPMMPEAVKEALGIPTEDEFAEDDEG</sequence>